<dbReference type="OrthoDB" id="9900754at2"/>
<dbReference type="RefSeq" id="WP_068175183.1">
    <property type="nucleotide sequence ID" value="NZ_AOGK01000024.1"/>
</dbReference>
<dbReference type="AlphaFoldDB" id="A0A9X4P8E0"/>
<evidence type="ECO:0000313" key="3">
    <source>
        <dbReference type="Proteomes" id="UP001152876"/>
    </source>
</evidence>
<feature type="region of interest" description="Disordered" evidence="1">
    <location>
        <begin position="108"/>
        <end position="138"/>
    </location>
</feature>
<feature type="compositionally biased region" description="Polar residues" evidence="1">
    <location>
        <begin position="1"/>
        <end position="11"/>
    </location>
</feature>
<gene>
    <name evidence="2" type="ORF">H010_20591</name>
</gene>
<organism evidence="2 3">
    <name type="scientific">Hydrogenophaga taeniospiralis CCUG 15921</name>
    <dbReference type="NCBI Taxonomy" id="1281780"/>
    <lineage>
        <taxon>Bacteria</taxon>
        <taxon>Pseudomonadati</taxon>
        <taxon>Pseudomonadota</taxon>
        <taxon>Betaproteobacteria</taxon>
        <taxon>Burkholderiales</taxon>
        <taxon>Comamonadaceae</taxon>
        <taxon>Hydrogenophaga</taxon>
    </lineage>
</organism>
<proteinExistence type="predicted"/>
<reference evidence="2" key="1">
    <citation type="submission" date="2013-01" db="EMBL/GenBank/DDBJ databases">
        <title>Genome draft of Hydrogenophaga taeniospiralis 2K1.</title>
        <authorList>
            <person name="Gomila M."/>
            <person name="Lalucat J."/>
        </authorList>
    </citation>
    <scope>NUCLEOTIDE SEQUENCE</scope>
    <source>
        <strain evidence="2">CCUG 15921</strain>
    </source>
</reference>
<accession>A0A9X4P8E0</accession>
<dbReference type="Proteomes" id="UP001152876">
    <property type="component" value="Unassembled WGS sequence"/>
</dbReference>
<feature type="region of interest" description="Disordered" evidence="1">
    <location>
        <begin position="49"/>
        <end position="94"/>
    </location>
</feature>
<comment type="caution">
    <text evidence="2">The sequence shown here is derived from an EMBL/GenBank/DDBJ whole genome shotgun (WGS) entry which is preliminary data.</text>
</comment>
<protein>
    <submittedName>
        <fullName evidence="2">Uncharacterized protein</fullName>
    </submittedName>
</protein>
<feature type="region of interest" description="Disordered" evidence="1">
    <location>
        <begin position="1"/>
        <end position="28"/>
    </location>
</feature>
<sequence>MSLSINGTSPVSYAPSPQPQTGSGDTFSQLLNQLASSYGMSPQQLFDLITSAANPSGGGGMSGSPGLPTSGTSGTSGASGASGASGSAGGAGSDELKTVLGQFASNTLNAGNGMMKEAMEKFFQEEEPDEDDPDAEPL</sequence>
<feature type="compositionally biased region" description="Acidic residues" evidence="1">
    <location>
        <begin position="125"/>
        <end position="138"/>
    </location>
</feature>
<keyword evidence="3" id="KW-1185">Reference proteome</keyword>
<dbReference type="EMBL" id="AOGK01000024">
    <property type="protein sequence ID" value="MDG5977668.1"/>
    <property type="molecule type" value="Genomic_DNA"/>
</dbReference>
<evidence type="ECO:0000256" key="1">
    <source>
        <dbReference type="SAM" id="MobiDB-lite"/>
    </source>
</evidence>
<name>A0A9X4P8E0_9BURK</name>
<evidence type="ECO:0000313" key="2">
    <source>
        <dbReference type="EMBL" id="MDG5977668.1"/>
    </source>
</evidence>
<feature type="compositionally biased region" description="Polar residues" evidence="1">
    <location>
        <begin position="19"/>
        <end position="28"/>
    </location>
</feature>
<feature type="compositionally biased region" description="Low complexity" evidence="1">
    <location>
        <begin position="64"/>
        <end position="85"/>
    </location>
</feature>